<keyword evidence="3" id="KW-1185">Reference proteome</keyword>
<evidence type="ECO:0000256" key="1">
    <source>
        <dbReference type="SAM" id="Coils"/>
    </source>
</evidence>
<dbReference type="Pfam" id="PF14414">
    <property type="entry name" value="WHH"/>
    <property type="match status" value="1"/>
</dbReference>
<organism evidence="2 3">
    <name type="scientific">Flavobacterium piscis</name>
    <dbReference type="NCBI Taxonomy" id="1114874"/>
    <lineage>
        <taxon>Bacteria</taxon>
        <taxon>Pseudomonadati</taxon>
        <taxon>Bacteroidota</taxon>
        <taxon>Flavobacteriia</taxon>
        <taxon>Flavobacteriales</taxon>
        <taxon>Flavobacteriaceae</taxon>
        <taxon>Flavobacterium</taxon>
    </lineage>
</organism>
<dbReference type="EMBL" id="JAVDWQ010000034">
    <property type="protein sequence ID" value="MDR7212727.1"/>
    <property type="molecule type" value="Genomic_DNA"/>
</dbReference>
<comment type="caution">
    <text evidence="2">The sequence shown here is derived from an EMBL/GenBank/DDBJ whole genome shotgun (WGS) entry which is preliminary data.</text>
</comment>
<keyword evidence="1" id="KW-0175">Coiled coil</keyword>
<sequence>MKLLLKILFFLLAIFQINISEAKVVVFENAISEIKFTEREVESIKESVETLESDFGKTCKSEKDLVDYRNLAKSYKATAAKGVASGAQYSVAFETKLASNLYPGKGYYSHFKAANTSLSNAMGDGAFANSMSKLGISIPRSSTGSILGKSPANWVWHHDVGAGVMQLVPKAQHTTGSLFWNTLHPGGVGGMSIWGK</sequence>
<evidence type="ECO:0000313" key="2">
    <source>
        <dbReference type="EMBL" id="MDR7212727.1"/>
    </source>
</evidence>
<accession>A0ABU1YES1</accession>
<dbReference type="RefSeq" id="WP_310284518.1">
    <property type="nucleotide sequence ID" value="NZ_JAVDWQ010000034.1"/>
</dbReference>
<name>A0ABU1YES1_9FLAO</name>
<dbReference type="Proteomes" id="UP001269081">
    <property type="component" value="Unassembled WGS sequence"/>
</dbReference>
<proteinExistence type="predicted"/>
<dbReference type="InterPro" id="IPR032869">
    <property type="entry name" value="WHH_dom_containing"/>
</dbReference>
<protein>
    <submittedName>
        <fullName evidence="2">Uncharacterized protein</fullName>
    </submittedName>
</protein>
<reference evidence="2 3" key="1">
    <citation type="submission" date="2023-07" db="EMBL/GenBank/DDBJ databases">
        <title>Sorghum-associated microbial communities from plants grown in Nebraska, USA.</title>
        <authorList>
            <person name="Schachtman D."/>
        </authorList>
    </citation>
    <scope>NUCLEOTIDE SEQUENCE [LARGE SCALE GENOMIC DNA]</scope>
    <source>
        <strain evidence="2 3">4129</strain>
    </source>
</reference>
<evidence type="ECO:0000313" key="3">
    <source>
        <dbReference type="Proteomes" id="UP001269081"/>
    </source>
</evidence>
<feature type="coiled-coil region" evidence="1">
    <location>
        <begin position="27"/>
        <end position="54"/>
    </location>
</feature>
<gene>
    <name evidence="2" type="ORF">J2W48_004695</name>
</gene>